<feature type="compositionally biased region" description="Polar residues" evidence="1">
    <location>
        <begin position="1"/>
        <end position="17"/>
    </location>
</feature>
<organism evidence="2 3">
    <name type="scientific">Porphyra umbilicalis</name>
    <name type="common">Purple laver</name>
    <name type="synonym">Red alga</name>
    <dbReference type="NCBI Taxonomy" id="2786"/>
    <lineage>
        <taxon>Eukaryota</taxon>
        <taxon>Rhodophyta</taxon>
        <taxon>Bangiophyceae</taxon>
        <taxon>Bangiales</taxon>
        <taxon>Bangiaceae</taxon>
        <taxon>Porphyra</taxon>
    </lineage>
</organism>
<evidence type="ECO:0000313" key="3">
    <source>
        <dbReference type="Proteomes" id="UP000218209"/>
    </source>
</evidence>
<reference evidence="2 3" key="1">
    <citation type="submission" date="2017-03" db="EMBL/GenBank/DDBJ databases">
        <title>WGS assembly of Porphyra umbilicalis.</title>
        <authorList>
            <person name="Brawley S.H."/>
            <person name="Blouin N.A."/>
            <person name="Ficko-Blean E."/>
            <person name="Wheeler G.L."/>
            <person name="Lohr M."/>
            <person name="Goodson H.V."/>
            <person name="Jenkins J.W."/>
            <person name="Blaby-Haas C.E."/>
            <person name="Helliwell K.E."/>
            <person name="Chan C."/>
            <person name="Marriage T."/>
            <person name="Bhattacharya D."/>
            <person name="Klein A.S."/>
            <person name="Badis Y."/>
            <person name="Brodie J."/>
            <person name="Cao Y."/>
            <person name="Collen J."/>
            <person name="Dittami S.M."/>
            <person name="Gachon C.M."/>
            <person name="Green B.R."/>
            <person name="Karpowicz S."/>
            <person name="Kim J.W."/>
            <person name="Kudahl U."/>
            <person name="Lin S."/>
            <person name="Michel G."/>
            <person name="Mittag M."/>
            <person name="Olson B.J."/>
            <person name="Pangilinan J."/>
            <person name="Peng Y."/>
            <person name="Qiu H."/>
            <person name="Shu S."/>
            <person name="Singer J.T."/>
            <person name="Smith A.G."/>
            <person name="Sprecher B.N."/>
            <person name="Wagner V."/>
            <person name="Wang W."/>
            <person name="Wang Z.-Y."/>
            <person name="Yan J."/>
            <person name="Yarish C."/>
            <person name="Zoeuner-Riek S."/>
            <person name="Zhuang Y."/>
            <person name="Zou Y."/>
            <person name="Lindquist E.A."/>
            <person name="Grimwood J."/>
            <person name="Barry K."/>
            <person name="Rokhsar D.S."/>
            <person name="Schmutz J."/>
            <person name="Stiller J.W."/>
            <person name="Grossman A.R."/>
            <person name="Prochnik S.E."/>
        </authorList>
    </citation>
    <scope>NUCLEOTIDE SEQUENCE [LARGE SCALE GENOMIC DNA]</scope>
    <source>
        <strain evidence="2">4086291</strain>
    </source>
</reference>
<keyword evidence="3" id="KW-1185">Reference proteome</keyword>
<evidence type="ECO:0000256" key="1">
    <source>
        <dbReference type="SAM" id="MobiDB-lite"/>
    </source>
</evidence>
<feature type="region of interest" description="Disordered" evidence="1">
    <location>
        <begin position="228"/>
        <end position="380"/>
    </location>
</feature>
<dbReference type="Proteomes" id="UP000218209">
    <property type="component" value="Unassembled WGS sequence"/>
</dbReference>
<feature type="region of interest" description="Disordered" evidence="1">
    <location>
        <begin position="1"/>
        <end position="66"/>
    </location>
</feature>
<name>A0A1X6NS43_PORUM</name>
<proteinExistence type="predicted"/>
<evidence type="ECO:0000313" key="2">
    <source>
        <dbReference type="EMBL" id="OSX71316.1"/>
    </source>
</evidence>
<feature type="compositionally biased region" description="Polar residues" evidence="1">
    <location>
        <begin position="25"/>
        <end position="38"/>
    </location>
</feature>
<gene>
    <name evidence="2" type="ORF">BU14_0556s0002</name>
</gene>
<feature type="compositionally biased region" description="Pro residues" evidence="1">
    <location>
        <begin position="351"/>
        <end position="374"/>
    </location>
</feature>
<protein>
    <submittedName>
        <fullName evidence="2">Uncharacterized protein</fullName>
    </submittedName>
</protein>
<feature type="compositionally biased region" description="Pro residues" evidence="1">
    <location>
        <begin position="263"/>
        <end position="289"/>
    </location>
</feature>
<dbReference type="PRINTS" id="PR01217">
    <property type="entry name" value="PRICHEXTENSN"/>
</dbReference>
<dbReference type="EMBL" id="KV919146">
    <property type="protein sequence ID" value="OSX71316.1"/>
    <property type="molecule type" value="Genomic_DNA"/>
</dbReference>
<feature type="compositionally biased region" description="Pro residues" evidence="1">
    <location>
        <begin position="309"/>
        <end position="324"/>
    </location>
</feature>
<feature type="non-terminal residue" evidence="2">
    <location>
        <position position="1"/>
    </location>
</feature>
<sequence length="380" mass="40042">PRLTQSREQPSGSSCGSVTGRAAPSGTSATADASNRLSRYSREIRAPCSGPGRRAAPRLRARAGAHHFPQRVRLWPPRGVDVLTPEGAATQLVIHLQEDVSADAKAPGEHLIPVQGRPSLPPKAQVAVEDLNFRPVWRGSGHRGCRHPDRFSPPPESALRAPVACLPPSTPKSGAAGRGPVPAAIARCLRGSPPPENSDAGRHLSITLVPERFSVEILPDVYPRDVPSPAFQGPAGHWPRGPPVPISLRQPTGARRGPGRQCEPPPPAMDRWRPSPPLPPPLPPPPPTPFCSLATQAPLADSPAFEWSPTPPPQPLSGPAPMPPTARRRDGSAAAAAAAAGRHRATLLPQRPTPFPAPPPPPRTPPPPPPPPPLRVNCST</sequence>
<accession>A0A1X6NS43</accession>
<dbReference type="AlphaFoldDB" id="A0A1X6NS43"/>
<feature type="compositionally biased region" description="Basic residues" evidence="1">
    <location>
        <begin position="55"/>
        <end position="66"/>
    </location>
</feature>